<dbReference type="RefSeq" id="XP_028142757.1">
    <property type="nucleotide sequence ID" value="XM_028286956.1"/>
</dbReference>
<evidence type="ECO:0000256" key="2">
    <source>
        <dbReference type="ARBA" id="ARBA00022692"/>
    </source>
</evidence>
<dbReference type="GO" id="GO:0005248">
    <property type="term" value="F:voltage-gated sodium channel activity"/>
    <property type="evidence" value="ECO:0007669"/>
    <property type="project" value="TreeGrafter"/>
</dbReference>
<gene>
    <name evidence="8" type="primary">LOC114336591</name>
</gene>
<feature type="transmembrane region" description="Helical" evidence="6">
    <location>
        <begin position="452"/>
        <end position="478"/>
    </location>
</feature>
<dbReference type="InParanoid" id="A0A6P7G708"/>
<evidence type="ECO:0000256" key="3">
    <source>
        <dbReference type="ARBA" id="ARBA00022989"/>
    </source>
</evidence>
<name>A0A6P7G708_DIAVI</name>
<dbReference type="GO" id="GO:0043005">
    <property type="term" value="C:neuron projection"/>
    <property type="evidence" value="ECO:0007669"/>
    <property type="project" value="TreeGrafter"/>
</dbReference>
<dbReference type="GO" id="GO:0008332">
    <property type="term" value="F:low voltage-gated calcium channel activity"/>
    <property type="evidence" value="ECO:0007669"/>
    <property type="project" value="TreeGrafter"/>
</dbReference>
<dbReference type="GO" id="GO:0001518">
    <property type="term" value="C:voltage-gated sodium channel complex"/>
    <property type="evidence" value="ECO:0007669"/>
    <property type="project" value="TreeGrafter"/>
</dbReference>
<evidence type="ECO:0000256" key="5">
    <source>
        <dbReference type="SAM" id="Coils"/>
    </source>
</evidence>
<dbReference type="GO" id="GO:0086010">
    <property type="term" value="P:membrane depolarization during action potential"/>
    <property type="evidence" value="ECO:0007669"/>
    <property type="project" value="TreeGrafter"/>
</dbReference>
<feature type="transmembrane region" description="Helical" evidence="6">
    <location>
        <begin position="261"/>
        <end position="283"/>
    </location>
</feature>
<dbReference type="FunFam" id="1.10.287.70:FF:000120">
    <property type="entry name" value="Voltage-dependent T-type calcium channel subunit alpha"/>
    <property type="match status" value="1"/>
</dbReference>
<dbReference type="Gene3D" id="1.20.120.350">
    <property type="entry name" value="Voltage-gated potassium channels. Chain C"/>
    <property type="match status" value="1"/>
</dbReference>
<feature type="transmembrane region" description="Helical" evidence="6">
    <location>
        <begin position="232"/>
        <end position="249"/>
    </location>
</feature>
<feature type="transmembrane region" description="Helical" evidence="6">
    <location>
        <begin position="295"/>
        <end position="312"/>
    </location>
</feature>
<dbReference type="FunFam" id="1.20.120.350:FF:000008">
    <property type="entry name" value="Voltage-dependent T-type calcium channel subunit alpha"/>
    <property type="match status" value="1"/>
</dbReference>
<evidence type="ECO:0000256" key="6">
    <source>
        <dbReference type="SAM" id="Phobius"/>
    </source>
</evidence>
<accession>A0A6P7G708</accession>
<feature type="transmembrane region" description="Helical" evidence="6">
    <location>
        <begin position="364"/>
        <end position="387"/>
    </location>
</feature>
<comment type="subcellular location">
    <subcellularLocation>
        <location evidence="1">Membrane</location>
        <topology evidence="1">Multi-pass membrane protein</topology>
    </subcellularLocation>
</comment>
<keyword evidence="3 6" id="KW-1133">Transmembrane helix</keyword>
<feature type="domain" description="Ion transport" evidence="7">
    <location>
        <begin position="230"/>
        <end position="487"/>
    </location>
</feature>
<feature type="coiled-coil region" evidence="5">
    <location>
        <begin position="184"/>
        <end position="211"/>
    </location>
</feature>
<dbReference type="SUPFAM" id="SSF81324">
    <property type="entry name" value="Voltage-gated potassium channels"/>
    <property type="match status" value="2"/>
</dbReference>
<sequence>MFLINDTTSRIFGILRVFRLLRSLRPLRVINRAPGLKLVVQTLLSSLRPIGNIVLICCTFFIIFGILGVQLFKGSFYYCVAENLTGIETKDDCIAKGYNWKNQKYNFDDLVQALMSLFVLSSRDGWVNIMYTGLDAVGVDRQPKVNYSEWRLLYFIAFILLVGFFVLNMFVGVVVENFHRCREEQEKEEKIRKAAKRALQMEKRRRKMNELPYYIDYPPWRLEIHKIVTSKYFDLAIALVIGLNVITMATERYHMPDYWEYALRIFNYFFTAVFILESTMKLVALGIKIYVKDKWNLLDVAIVILSVVGIVIEEIVQDLKIIPINPTIIRVLRVMRIARVLKLLKMAKGIRALLDTVMQALPQVGNLGLLFFLLFFIFAALGVELFGRLDCSCTPCQGLGEHAHFQNFGMAFLTLFRVATGDNWNGIMKDTLDDEHCDHGDDCINNCCISPIIAPIFFVIFVLMAQFVLVNVVVAVLMKHLEESHKQLEDEHDMDVQLEREFVEKQERNARELYLALQADQECQAQQKKTLVKVRF</sequence>
<dbReference type="InterPro" id="IPR043203">
    <property type="entry name" value="VGCC_Ca_Na"/>
</dbReference>
<proteinExistence type="predicted"/>
<dbReference type="AlphaFoldDB" id="A0A6P7G708"/>
<dbReference type="Pfam" id="PF00520">
    <property type="entry name" value="Ion_trans"/>
    <property type="match status" value="2"/>
</dbReference>
<keyword evidence="2 6" id="KW-0812">Transmembrane</keyword>
<feature type="transmembrane region" description="Helical" evidence="6">
    <location>
        <begin position="152"/>
        <end position="175"/>
    </location>
</feature>
<keyword evidence="4 6" id="KW-0472">Membrane</keyword>
<evidence type="ECO:0000313" key="8">
    <source>
        <dbReference type="RefSeq" id="XP_028142757.1"/>
    </source>
</evidence>
<protein>
    <submittedName>
        <fullName evidence="8">Voltage-dependent T-type calcium channel subunit alpha-1I-like</fullName>
    </submittedName>
</protein>
<dbReference type="FunFam" id="1.10.287.70:FF:000018">
    <property type="entry name" value="Voltage-dependent T-type calcium channel subunit alpha"/>
    <property type="match status" value="1"/>
</dbReference>
<evidence type="ECO:0000256" key="1">
    <source>
        <dbReference type="ARBA" id="ARBA00004141"/>
    </source>
</evidence>
<organism evidence="8">
    <name type="scientific">Diabrotica virgifera virgifera</name>
    <name type="common">western corn rootworm</name>
    <dbReference type="NCBI Taxonomy" id="50390"/>
    <lineage>
        <taxon>Eukaryota</taxon>
        <taxon>Metazoa</taxon>
        <taxon>Ecdysozoa</taxon>
        <taxon>Arthropoda</taxon>
        <taxon>Hexapoda</taxon>
        <taxon>Insecta</taxon>
        <taxon>Pterygota</taxon>
        <taxon>Neoptera</taxon>
        <taxon>Endopterygota</taxon>
        <taxon>Coleoptera</taxon>
        <taxon>Polyphaga</taxon>
        <taxon>Cucujiformia</taxon>
        <taxon>Chrysomeloidea</taxon>
        <taxon>Chrysomelidae</taxon>
        <taxon>Galerucinae</taxon>
        <taxon>Diabroticina</taxon>
        <taxon>Diabroticites</taxon>
        <taxon>Diabrotica</taxon>
    </lineage>
</organism>
<evidence type="ECO:0000259" key="7">
    <source>
        <dbReference type="Pfam" id="PF00520"/>
    </source>
</evidence>
<dbReference type="InterPro" id="IPR005821">
    <property type="entry name" value="Ion_trans_dom"/>
</dbReference>
<dbReference type="PANTHER" id="PTHR10037">
    <property type="entry name" value="VOLTAGE-GATED CATION CHANNEL CALCIUM AND SODIUM"/>
    <property type="match status" value="1"/>
</dbReference>
<reference evidence="8" key="1">
    <citation type="submission" date="2025-08" db="UniProtKB">
        <authorList>
            <consortium name="RefSeq"/>
        </authorList>
    </citation>
    <scope>IDENTIFICATION</scope>
</reference>
<dbReference type="PANTHER" id="PTHR10037:SF230">
    <property type="entry name" value="CA[2+]-CHANNEL PROTEIN ALPHA[[1]] SUBUNIT T, ISOFORM F"/>
    <property type="match status" value="1"/>
</dbReference>
<keyword evidence="5" id="KW-0175">Coiled coil</keyword>
<feature type="domain" description="Ion transport" evidence="7">
    <location>
        <begin position="10"/>
        <end position="185"/>
    </location>
</feature>
<dbReference type="GO" id="GO:0070509">
    <property type="term" value="P:calcium ion import"/>
    <property type="evidence" value="ECO:0007669"/>
    <property type="project" value="TreeGrafter"/>
</dbReference>
<feature type="transmembrane region" description="Helical" evidence="6">
    <location>
        <begin position="53"/>
        <end position="72"/>
    </location>
</feature>
<evidence type="ECO:0000256" key="4">
    <source>
        <dbReference type="ARBA" id="ARBA00023136"/>
    </source>
</evidence>
<dbReference type="Gene3D" id="1.10.287.70">
    <property type="match status" value="2"/>
</dbReference>
<dbReference type="InterPro" id="IPR027359">
    <property type="entry name" value="Volt_channel_dom_sf"/>
</dbReference>